<keyword evidence="14" id="KW-1185">Reference proteome</keyword>
<evidence type="ECO:0000313" key="14">
    <source>
        <dbReference type="Proteomes" id="UP001560573"/>
    </source>
</evidence>
<proteinExistence type="inferred from homology"/>
<sequence>MKHFLQRSAVFVFVLFLSYRVMAQTAVTGKILGENNQPLENATVQLKGSKKVVLSATDGSFQLEGGSKEKKILVSFTGYETQEIPVPSNGIISITLKRDNRQLEEVIITGYSTQSRKFIAGSIVSVNASSIKDIPAAGFNQLLQGKAAGVQVTSNSGVPGGGITFRVRGNNSINASVDPLYVIDGVFVSSSDPVQTSMGNQQQSNPLADINPNDIESIQILKDANATAIYGSLGANGVILVTTKRGRLNSSAKININAYHGWSNAPKKFQVTNGPETALLANEAAYNTAIDNGQDPSAIVLPFPKADTLPTYDRINDLFRTGNTSNYELSAQGGSEKSTYYVGLGYLKQQSIVKPSNFERYSARLNYDTYLSRRLKVGTSINITRTWRNVSSNDNNPQGVINSALFVRSYLPVYNPNGSYAKYGSFDNHLALINNLNNNAVGWRSIGNIYGEYVILPELKFRTSWSVDRTDEYENNYANTLISAGVATNGSAASYQTKNQVLTNEQVLTYIKSFGSGRKHAINALIGNTLNSVLTEGTTATGTGFPSNNFTAISSAATRSGSSSRSEAKLVSFFGKASYTFDNKYTIDGSLRADGSSKFGVNNRWGYFPSGGLTWRASQEEFVKNLNWFDELKFRGSIGLSGNQNGIGAYAAQGLWSAGANYLDNPGDAPTQLANPDLTWETTRQADVGVEFAILNNKLNVIVDYYNKYTYDLLLNVPVPLRSGFASYLQNYGAVRNKGVEITLHSDNINTKEFRWTTDFNIAFNNNKIEKLASDIALGASGRNISILRQGYSVNSFQLYKQLYVDPETGNAVYDDVDKSGTITSADRQIVGNALPRYTGGLTNNLSYKNFDLGFFFYFQQGNKIMNMNDFFLVHGGTQRNIGFVPRQLERWQHPGDITDIPRMTTYSGDPTINGGSANNYGGSVASLSSRYLEDGSFIRLRTITLSYSLPSSVLRNVKLTNLRVYVQASNLFTITKYKGLDPEVSSQSANQNTAGYDWATVPQPRTIQAGINLSF</sequence>
<keyword evidence="5 9" id="KW-0798">TonB box</keyword>
<dbReference type="NCBIfam" id="TIGR04057">
    <property type="entry name" value="SusC_RagA_signa"/>
    <property type="match status" value="1"/>
</dbReference>
<gene>
    <name evidence="13" type="ORF">QTN47_20200</name>
</gene>
<comment type="similarity">
    <text evidence="8 9">Belongs to the TonB-dependent receptor family.</text>
</comment>
<dbReference type="InterPro" id="IPR023997">
    <property type="entry name" value="TonB-dep_OMP_SusC/RagA_CS"/>
</dbReference>
<evidence type="ECO:0000256" key="8">
    <source>
        <dbReference type="PROSITE-ProRule" id="PRU01360"/>
    </source>
</evidence>
<keyword evidence="2 8" id="KW-0813">Transport</keyword>
<organism evidence="13 14">
    <name type="scientific">Danxiaibacter flavus</name>
    <dbReference type="NCBI Taxonomy" id="3049108"/>
    <lineage>
        <taxon>Bacteria</taxon>
        <taxon>Pseudomonadati</taxon>
        <taxon>Bacteroidota</taxon>
        <taxon>Chitinophagia</taxon>
        <taxon>Chitinophagales</taxon>
        <taxon>Chitinophagaceae</taxon>
        <taxon>Danxiaibacter</taxon>
    </lineage>
</organism>
<dbReference type="InterPro" id="IPR023996">
    <property type="entry name" value="TonB-dep_OMP_SusC/RagA"/>
</dbReference>
<keyword evidence="7 8" id="KW-0998">Cell outer membrane</keyword>
<evidence type="ECO:0000259" key="11">
    <source>
        <dbReference type="Pfam" id="PF00593"/>
    </source>
</evidence>
<feature type="domain" description="TonB-dependent receptor-like beta-barrel" evidence="11">
    <location>
        <begin position="461"/>
        <end position="971"/>
    </location>
</feature>
<dbReference type="RefSeq" id="WP_369331248.1">
    <property type="nucleotide sequence ID" value="NZ_JAULBC010000007.1"/>
</dbReference>
<keyword evidence="10" id="KW-0732">Signal</keyword>
<name>A0ABV3ZJU0_9BACT</name>
<keyword evidence="3 8" id="KW-1134">Transmembrane beta strand</keyword>
<keyword evidence="13" id="KW-0675">Receptor</keyword>
<evidence type="ECO:0000256" key="2">
    <source>
        <dbReference type="ARBA" id="ARBA00022448"/>
    </source>
</evidence>
<dbReference type="SUPFAM" id="SSF49464">
    <property type="entry name" value="Carboxypeptidase regulatory domain-like"/>
    <property type="match status" value="1"/>
</dbReference>
<dbReference type="InterPro" id="IPR012910">
    <property type="entry name" value="Plug_dom"/>
</dbReference>
<evidence type="ECO:0000313" key="13">
    <source>
        <dbReference type="EMBL" id="MEX6689840.1"/>
    </source>
</evidence>
<dbReference type="Pfam" id="PF07715">
    <property type="entry name" value="Plug"/>
    <property type="match status" value="1"/>
</dbReference>
<dbReference type="Pfam" id="PF00593">
    <property type="entry name" value="TonB_dep_Rec_b-barrel"/>
    <property type="match status" value="1"/>
</dbReference>
<accession>A0ABV3ZJU0</accession>
<dbReference type="SUPFAM" id="SSF56935">
    <property type="entry name" value="Porins"/>
    <property type="match status" value="1"/>
</dbReference>
<evidence type="ECO:0000256" key="1">
    <source>
        <dbReference type="ARBA" id="ARBA00004571"/>
    </source>
</evidence>
<evidence type="ECO:0000256" key="4">
    <source>
        <dbReference type="ARBA" id="ARBA00022692"/>
    </source>
</evidence>
<comment type="subcellular location">
    <subcellularLocation>
        <location evidence="1 8">Cell outer membrane</location>
        <topology evidence="1 8">Multi-pass membrane protein</topology>
    </subcellularLocation>
</comment>
<dbReference type="Gene3D" id="2.60.40.1120">
    <property type="entry name" value="Carboxypeptidase-like, regulatory domain"/>
    <property type="match status" value="1"/>
</dbReference>
<keyword evidence="4 8" id="KW-0812">Transmembrane</keyword>
<evidence type="ECO:0000256" key="9">
    <source>
        <dbReference type="RuleBase" id="RU003357"/>
    </source>
</evidence>
<evidence type="ECO:0000256" key="6">
    <source>
        <dbReference type="ARBA" id="ARBA00023136"/>
    </source>
</evidence>
<dbReference type="InterPro" id="IPR036942">
    <property type="entry name" value="Beta-barrel_TonB_sf"/>
</dbReference>
<feature type="domain" description="TonB-dependent receptor plug" evidence="12">
    <location>
        <begin position="119"/>
        <end position="238"/>
    </location>
</feature>
<dbReference type="Pfam" id="PF13715">
    <property type="entry name" value="CarbopepD_reg_2"/>
    <property type="match status" value="1"/>
</dbReference>
<dbReference type="Gene3D" id="2.40.170.20">
    <property type="entry name" value="TonB-dependent receptor, beta-barrel domain"/>
    <property type="match status" value="1"/>
</dbReference>
<protein>
    <submittedName>
        <fullName evidence="13">TonB-dependent receptor</fullName>
    </submittedName>
</protein>
<keyword evidence="6 8" id="KW-0472">Membrane</keyword>
<dbReference type="PROSITE" id="PS52016">
    <property type="entry name" value="TONB_DEPENDENT_REC_3"/>
    <property type="match status" value="1"/>
</dbReference>
<dbReference type="NCBIfam" id="TIGR04056">
    <property type="entry name" value="OMP_RagA_SusC"/>
    <property type="match status" value="1"/>
</dbReference>
<dbReference type="InterPro" id="IPR008969">
    <property type="entry name" value="CarboxyPept-like_regulatory"/>
</dbReference>
<evidence type="ECO:0000259" key="12">
    <source>
        <dbReference type="Pfam" id="PF07715"/>
    </source>
</evidence>
<feature type="signal peptide" evidence="10">
    <location>
        <begin position="1"/>
        <end position="23"/>
    </location>
</feature>
<dbReference type="InterPro" id="IPR000531">
    <property type="entry name" value="Beta-barrel_TonB"/>
</dbReference>
<evidence type="ECO:0000256" key="5">
    <source>
        <dbReference type="ARBA" id="ARBA00023077"/>
    </source>
</evidence>
<reference evidence="13 14" key="1">
    <citation type="submission" date="2023-07" db="EMBL/GenBank/DDBJ databases">
        <authorList>
            <person name="Lian W.-H."/>
        </authorList>
    </citation>
    <scope>NUCLEOTIDE SEQUENCE [LARGE SCALE GENOMIC DNA]</scope>
    <source>
        <strain evidence="13 14">SYSU DXS3180</strain>
    </source>
</reference>
<evidence type="ECO:0000256" key="3">
    <source>
        <dbReference type="ARBA" id="ARBA00022452"/>
    </source>
</evidence>
<evidence type="ECO:0000256" key="7">
    <source>
        <dbReference type="ARBA" id="ARBA00023237"/>
    </source>
</evidence>
<feature type="chain" id="PRO_5046908483" evidence="10">
    <location>
        <begin position="24"/>
        <end position="1016"/>
    </location>
</feature>
<comment type="caution">
    <text evidence="13">The sequence shown here is derived from an EMBL/GenBank/DDBJ whole genome shotgun (WGS) entry which is preliminary data.</text>
</comment>
<dbReference type="EMBL" id="JAULBC010000007">
    <property type="protein sequence ID" value="MEX6689840.1"/>
    <property type="molecule type" value="Genomic_DNA"/>
</dbReference>
<dbReference type="Proteomes" id="UP001560573">
    <property type="component" value="Unassembled WGS sequence"/>
</dbReference>
<dbReference type="Gene3D" id="2.170.130.10">
    <property type="entry name" value="TonB-dependent receptor, plug domain"/>
    <property type="match status" value="1"/>
</dbReference>
<evidence type="ECO:0000256" key="10">
    <source>
        <dbReference type="SAM" id="SignalP"/>
    </source>
</evidence>
<dbReference type="InterPro" id="IPR037066">
    <property type="entry name" value="Plug_dom_sf"/>
</dbReference>
<dbReference type="InterPro" id="IPR039426">
    <property type="entry name" value="TonB-dep_rcpt-like"/>
</dbReference>